<dbReference type="EMBL" id="CP043494">
    <property type="protein sequence ID" value="WNG44152.1"/>
    <property type="molecule type" value="Genomic_DNA"/>
</dbReference>
<gene>
    <name evidence="1" type="ORF">F0U60_08570</name>
</gene>
<evidence type="ECO:0000313" key="2">
    <source>
        <dbReference type="Proteomes" id="UP001611383"/>
    </source>
</evidence>
<name>A0ABY9WR07_9BACT</name>
<dbReference type="RefSeq" id="WP_395816392.1">
    <property type="nucleotide sequence ID" value="NZ_CP043494.1"/>
</dbReference>
<evidence type="ECO:0008006" key="3">
    <source>
        <dbReference type="Google" id="ProtNLM"/>
    </source>
</evidence>
<proteinExistence type="predicted"/>
<sequence length="82" mass="9699">MPRRLLMLVPLLVLETGCPHAWGRGGTIDKALAKDMREYLSNRNCTLEDEEWWEQCGEDFWIRPRIEQNECPLECYPPRPKP</sequence>
<keyword evidence="2" id="KW-1185">Reference proteome</keyword>
<reference evidence="1 2" key="1">
    <citation type="submission" date="2019-08" db="EMBL/GenBank/DDBJ databases">
        <title>Archangium and Cystobacter genomes.</title>
        <authorList>
            <person name="Chen I.-C.K."/>
            <person name="Wielgoss S."/>
        </authorList>
    </citation>
    <scope>NUCLEOTIDE SEQUENCE [LARGE SCALE GENOMIC DNA]</scope>
    <source>
        <strain evidence="1 2">Cbm 6</strain>
    </source>
</reference>
<accession>A0ABY9WR07</accession>
<organism evidence="1 2">
    <name type="scientific">Archangium minus</name>
    <dbReference type="NCBI Taxonomy" id="83450"/>
    <lineage>
        <taxon>Bacteria</taxon>
        <taxon>Pseudomonadati</taxon>
        <taxon>Myxococcota</taxon>
        <taxon>Myxococcia</taxon>
        <taxon>Myxococcales</taxon>
        <taxon>Cystobacterineae</taxon>
        <taxon>Archangiaceae</taxon>
        <taxon>Archangium</taxon>
    </lineage>
</organism>
<dbReference type="Proteomes" id="UP001611383">
    <property type="component" value="Chromosome"/>
</dbReference>
<protein>
    <recommendedName>
        <fullName evidence="3">Lipoprotein</fullName>
    </recommendedName>
</protein>
<evidence type="ECO:0000313" key="1">
    <source>
        <dbReference type="EMBL" id="WNG44152.1"/>
    </source>
</evidence>